<evidence type="ECO:0000313" key="3">
    <source>
        <dbReference type="EMBL" id="CAJ89854.1"/>
    </source>
</evidence>
<sequence>MTEDPAAGAPQARAPSLAVQVEGYLLLRAEREQARREAAALCARLPWLTSAQADDLACHYTEQRLGLTRHVLRSTARRADRLHEEYEARYLALRRTLLKRHAAAACAMVVCVSAAVAAASLAAR</sequence>
<name>A3KJG9_STRA7</name>
<reference evidence="3" key="1">
    <citation type="journal article" date="2006" name="Mol. Biol. Evol.">
        <title>Evolution of the terminal regions of the Streptomyces linear chromosome.</title>
        <authorList>
            <person name="Choulet F."/>
            <person name="Aigle B."/>
            <person name="Gallois A."/>
            <person name="Mangenot S."/>
            <person name="Gerbaud C."/>
            <person name="Truong C."/>
            <person name="Francou F.X."/>
            <person name="Fourrier C."/>
            <person name="Guerineau M."/>
            <person name="Decaris B."/>
            <person name="Barbe V."/>
            <person name="Pernodet J.L."/>
            <person name="Leblond P."/>
        </authorList>
    </citation>
    <scope>NUCLEOTIDE SEQUENCE</scope>
    <source>
        <strain evidence="3">ATCC 23877</strain>
    </source>
</reference>
<keyword evidence="1" id="KW-0472">Membrane</keyword>
<keyword evidence="1" id="KW-0812">Transmembrane</keyword>
<keyword evidence="1" id="KW-1133">Transmembrane helix</keyword>
<dbReference type="RefSeq" id="WP_174532192.1">
    <property type="nucleotide sequence ID" value="NZ_CP012382.1"/>
</dbReference>
<dbReference type="Proteomes" id="UP000061018">
    <property type="component" value="Chromosome"/>
</dbReference>
<proteinExistence type="predicted"/>
<reference evidence="4" key="2">
    <citation type="journal article" date="2015" name="J. Biotechnol.">
        <title>Complete genome sequence of Streptomyces ambofaciens ATCC 23877, the spiramycin producer.</title>
        <authorList>
            <person name="Thibessard A."/>
            <person name="Haas D."/>
            <person name="Gerbaud C."/>
            <person name="Aigle B."/>
            <person name="Lautru S."/>
            <person name="Pernodet J.L."/>
            <person name="Leblond P."/>
        </authorList>
    </citation>
    <scope>NUCLEOTIDE SEQUENCE [LARGE SCALE GENOMIC DNA]</scope>
    <source>
        <strain evidence="4">ATCC 23877 / 3486 / DSM 40053 / JCM 4204 / NBRC 12836 / NRRL B-2516</strain>
    </source>
</reference>
<organism evidence="3">
    <name type="scientific">Streptomyces ambofaciens (strain ATCC 23877 / 3486 / DSM 40053 / JCM 4204 / NBRC 12836 / NRRL B-2516)</name>
    <dbReference type="NCBI Taxonomy" id="278992"/>
    <lineage>
        <taxon>Bacteria</taxon>
        <taxon>Bacillati</taxon>
        <taxon>Actinomycetota</taxon>
        <taxon>Actinomycetes</taxon>
        <taxon>Kitasatosporales</taxon>
        <taxon>Streptomycetaceae</taxon>
        <taxon>Streptomyces</taxon>
    </lineage>
</organism>
<evidence type="ECO:0000256" key="1">
    <source>
        <dbReference type="SAM" id="Phobius"/>
    </source>
</evidence>
<accession>A3KJG9</accession>
<dbReference type="KEGG" id="samb:SAM23877_0954"/>
<protein>
    <submittedName>
        <fullName evidence="3">Putative membrane protein</fullName>
    </submittedName>
</protein>
<evidence type="ECO:0000313" key="2">
    <source>
        <dbReference type="EMBL" id="AKZ54003.1"/>
    </source>
</evidence>
<gene>
    <name evidence="2" type="ORF">SAM23877_0954</name>
    <name evidence="3" type="ORF">SAML0868</name>
</gene>
<dbReference type="STRING" id="1889.SAM40697_0828"/>
<feature type="transmembrane region" description="Helical" evidence="1">
    <location>
        <begin position="102"/>
        <end position="123"/>
    </location>
</feature>
<reference evidence="2" key="3">
    <citation type="submission" date="2015-07" db="EMBL/GenBank/DDBJ databases">
        <title>Complete genome sequence of Streptomyces ambofaciens ATCC 23877, the spiramycin producer.</title>
        <authorList>
            <person name="Thibessard A."/>
            <person name="Haas D."/>
            <person name="Gerbaud C."/>
            <person name="Aigle B."/>
            <person name="Lautru S."/>
            <person name="Pernodet J.-L."/>
            <person name="Leblond P."/>
        </authorList>
    </citation>
    <scope>NUCLEOTIDE SEQUENCE [LARGE SCALE GENOMIC DNA]</scope>
    <source>
        <strain evidence="2">ATCC 23877</strain>
    </source>
</reference>
<dbReference type="AlphaFoldDB" id="A3KJG9"/>
<evidence type="ECO:0000313" key="4">
    <source>
        <dbReference type="Proteomes" id="UP000061018"/>
    </source>
</evidence>
<dbReference type="EMBL" id="AM238663">
    <property type="protein sequence ID" value="CAJ89854.1"/>
    <property type="molecule type" value="Genomic_DNA"/>
</dbReference>
<dbReference type="EMBL" id="CP012382">
    <property type="protein sequence ID" value="AKZ54003.1"/>
    <property type="molecule type" value="Genomic_DNA"/>
</dbReference>